<sequence>MTTATTTPSPILTPAAEPVKAAKPTKPVTAPKAPKASKAAKPAKKAAAEKVPASKPATATKPAKAVAAVKPTKATEPKGKKPKLVRDSFTIPKDEYAVLDTLKDRATALAHPVKKSELLRAGLKVLADLSDSALRSALQAVPSIKTGRPKADAIEPAPTTPAKPATKAGGKAGRK</sequence>
<dbReference type="RefSeq" id="WP_209820398.1">
    <property type="nucleotide sequence ID" value="NZ_JAVDTL010000007.1"/>
</dbReference>
<dbReference type="AlphaFoldDB" id="A0AAJ2F2P3"/>
<evidence type="ECO:0000313" key="5">
    <source>
        <dbReference type="Proteomes" id="UP001253458"/>
    </source>
</evidence>
<name>A0AAJ2F2P3_ACIDE</name>
<feature type="region of interest" description="Disordered" evidence="1">
    <location>
        <begin position="1"/>
        <end position="86"/>
    </location>
</feature>
<organism evidence="2 5">
    <name type="scientific">Acidovorax delafieldii</name>
    <name type="common">Pseudomonas delafieldii</name>
    <dbReference type="NCBI Taxonomy" id="47920"/>
    <lineage>
        <taxon>Bacteria</taxon>
        <taxon>Pseudomonadati</taxon>
        <taxon>Pseudomonadota</taxon>
        <taxon>Betaproteobacteria</taxon>
        <taxon>Burkholderiales</taxon>
        <taxon>Comamonadaceae</taxon>
        <taxon>Acidovorax</taxon>
    </lineage>
</organism>
<feature type="compositionally biased region" description="Low complexity" evidence="1">
    <location>
        <begin position="1"/>
        <end position="40"/>
    </location>
</feature>
<evidence type="ECO:0000313" key="4">
    <source>
        <dbReference type="Proteomes" id="UP001249076"/>
    </source>
</evidence>
<protein>
    <submittedName>
        <fullName evidence="2">Uncharacterized protein</fullName>
    </submittedName>
</protein>
<feature type="compositionally biased region" description="Low complexity" evidence="1">
    <location>
        <begin position="156"/>
        <end position="169"/>
    </location>
</feature>
<keyword evidence="4" id="KW-1185">Reference proteome</keyword>
<reference evidence="2 4" key="1">
    <citation type="submission" date="2023-07" db="EMBL/GenBank/DDBJ databases">
        <title>Sorghum-associated microbial communities from plants grown in Nebraska, USA.</title>
        <authorList>
            <person name="Schachtman D."/>
        </authorList>
    </citation>
    <scope>NUCLEOTIDE SEQUENCE</scope>
    <source>
        <strain evidence="3 4">BE105</strain>
        <strain evidence="2">BE69</strain>
    </source>
</reference>
<evidence type="ECO:0000313" key="2">
    <source>
        <dbReference type="EMBL" id="MDR6768916.1"/>
    </source>
</evidence>
<evidence type="ECO:0000256" key="1">
    <source>
        <dbReference type="SAM" id="MobiDB-lite"/>
    </source>
</evidence>
<feature type="compositionally biased region" description="Low complexity" evidence="1">
    <location>
        <begin position="49"/>
        <end position="72"/>
    </location>
</feature>
<evidence type="ECO:0000313" key="3">
    <source>
        <dbReference type="EMBL" id="MDR6839293.1"/>
    </source>
</evidence>
<proteinExistence type="predicted"/>
<dbReference type="Proteomes" id="UP001249076">
    <property type="component" value="Unassembled WGS sequence"/>
</dbReference>
<accession>A0AAJ2F2P3</accession>
<feature type="region of interest" description="Disordered" evidence="1">
    <location>
        <begin position="145"/>
        <end position="175"/>
    </location>
</feature>
<comment type="caution">
    <text evidence="2">The sequence shown here is derived from an EMBL/GenBank/DDBJ whole genome shotgun (WGS) entry which is preliminary data.</text>
</comment>
<dbReference type="Proteomes" id="UP001253458">
    <property type="component" value="Unassembled WGS sequence"/>
</dbReference>
<gene>
    <name evidence="2" type="ORF">J2W88_004221</name>
    <name evidence="3" type="ORF">J2W93_004158</name>
</gene>
<dbReference type="EMBL" id="JAVDTS010000007">
    <property type="protein sequence ID" value="MDR6839293.1"/>
    <property type="molecule type" value="Genomic_DNA"/>
</dbReference>
<dbReference type="EMBL" id="JAVDTL010000007">
    <property type="protein sequence ID" value="MDR6768916.1"/>
    <property type="molecule type" value="Genomic_DNA"/>
</dbReference>